<dbReference type="InterPro" id="IPR001584">
    <property type="entry name" value="Integrase_cat-core"/>
</dbReference>
<dbReference type="GO" id="GO:0015074">
    <property type="term" value="P:DNA integration"/>
    <property type="evidence" value="ECO:0007669"/>
    <property type="project" value="InterPro"/>
</dbReference>
<evidence type="ECO:0000313" key="3">
    <source>
        <dbReference type="EMBL" id="MBW0529153.1"/>
    </source>
</evidence>
<keyword evidence="4" id="KW-1185">Reference proteome</keyword>
<evidence type="ECO:0000313" key="4">
    <source>
        <dbReference type="Proteomes" id="UP000765509"/>
    </source>
</evidence>
<feature type="domain" description="Integrase catalytic" evidence="2">
    <location>
        <begin position="1"/>
        <end position="121"/>
    </location>
</feature>
<dbReference type="AlphaFoldDB" id="A0A9Q3F166"/>
<proteinExistence type="predicted"/>
<dbReference type="InterPro" id="IPR050951">
    <property type="entry name" value="Retrovirus_Pol_polyprotein"/>
</dbReference>
<dbReference type="GO" id="GO:0003723">
    <property type="term" value="F:RNA binding"/>
    <property type="evidence" value="ECO:0007669"/>
    <property type="project" value="UniProtKB-KW"/>
</dbReference>
<accession>A0A9Q3F166</accession>
<organism evidence="3 4">
    <name type="scientific">Austropuccinia psidii MF-1</name>
    <dbReference type="NCBI Taxonomy" id="1389203"/>
    <lineage>
        <taxon>Eukaryota</taxon>
        <taxon>Fungi</taxon>
        <taxon>Dikarya</taxon>
        <taxon>Basidiomycota</taxon>
        <taxon>Pucciniomycotina</taxon>
        <taxon>Pucciniomycetes</taxon>
        <taxon>Pucciniales</taxon>
        <taxon>Sphaerophragmiaceae</taxon>
        <taxon>Austropuccinia</taxon>
    </lineage>
</organism>
<dbReference type="OrthoDB" id="2273864at2759"/>
<dbReference type="Proteomes" id="UP000765509">
    <property type="component" value="Unassembled WGS sequence"/>
</dbReference>
<dbReference type="Gene3D" id="3.30.420.10">
    <property type="entry name" value="Ribonuclease H-like superfamily/Ribonuclease H"/>
    <property type="match status" value="1"/>
</dbReference>
<dbReference type="PANTHER" id="PTHR37984:SF15">
    <property type="entry name" value="INTEGRASE CATALYTIC DOMAIN-CONTAINING PROTEIN"/>
    <property type="match status" value="1"/>
</dbReference>
<dbReference type="PANTHER" id="PTHR37984">
    <property type="entry name" value="PROTEIN CBG26694"/>
    <property type="match status" value="1"/>
</dbReference>
<evidence type="ECO:0000256" key="1">
    <source>
        <dbReference type="ARBA" id="ARBA00022884"/>
    </source>
</evidence>
<sequence length="122" mass="14452">MDTALLLWNIVISHTGLFHNIISDRDSRFTSELWSNLHKLFRTELSFSTACHPQTYGVEERMIQILEEMIRRFCAYDLELKYLDVFIHYWFTLIPSLELEYCTSVHSSTGQTPAMLEKQWNS</sequence>
<comment type="caution">
    <text evidence="3">The sequence shown here is derived from an EMBL/GenBank/DDBJ whole genome shotgun (WGS) entry which is preliminary data.</text>
</comment>
<dbReference type="EMBL" id="AVOT02034917">
    <property type="protein sequence ID" value="MBW0529153.1"/>
    <property type="molecule type" value="Genomic_DNA"/>
</dbReference>
<dbReference type="InterPro" id="IPR012337">
    <property type="entry name" value="RNaseH-like_sf"/>
</dbReference>
<evidence type="ECO:0000259" key="2">
    <source>
        <dbReference type="PROSITE" id="PS50994"/>
    </source>
</evidence>
<protein>
    <recommendedName>
        <fullName evidence="2">Integrase catalytic domain-containing protein</fullName>
    </recommendedName>
</protein>
<name>A0A9Q3F166_9BASI</name>
<dbReference type="InterPro" id="IPR036397">
    <property type="entry name" value="RNaseH_sf"/>
</dbReference>
<reference evidence="3" key="1">
    <citation type="submission" date="2021-03" db="EMBL/GenBank/DDBJ databases">
        <title>Draft genome sequence of rust myrtle Austropuccinia psidii MF-1, a brazilian biotype.</title>
        <authorList>
            <person name="Quecine M.C."/>
            <person name="Pachon D.M.R."/>
            <person name="Bonatelli M.L."/>
            <person name="Correr F.H."/>
            <person name="Franceschini L.M."/>
            <person name="Leite T.F."/>
            <person name="Margarido G.R.A."/>
            <person name="Almeida C.A."/>
            <person name="Ferrarezi J.A."/>
            <person name="Labate C.A."/>
        </authorList>
    </citation>
    <scope>NUCLEOTIDE SEQUENCE</scope>
    <source>
        <strain evidence="3">MF-1</strain>
    </source>
</reference>
<dbReference type="PROSITE" id="PS50994">
    <property type="entry name" value="INTEGRASE"/>
    <property type="match status" value="1"/>
</dbReference>
<dbReference type="SUPFAM" id="SSF53098">
    <property type="entry name" value="Ribonuclease H-like"/>
    <property type="match status" value="1"/>
</dbReference>
<keyword evidence="1" id="KW-0694">RNA-binding</keyword>
<dbReference type="GO" id="GO:0005634">
    <property type="term" value="C:nucleus"/>
    <property type="evidence" value="ECO:0007669"/>
    <property type="project" value="UniProtKB-ARBA"/>
</dbReference>
<gene>
    <name evidence="3" type="ORF">O181_068868</name>
</gene>